<dbReference type="AlphaFoldDB" id="A0A7M1B0Y6"/>
<dbReference type="SUPFAM" id="SSF52266">
    <property type="entry name" value="SGNH hydrolase"/>
    <property type="match status" value="1"/>
</dbReference>
<dbReference type="GO" id="GO:0006629">
    <property type="term" value="P:lipid metabolic process"/>
    <property type="evidence" value="ECO:0007669"/>
    <property type="project" value="InterPro"/>
</dbReference>
<dbReference type="CDD" id="cd01822">
    <property type="entry name" value="Lysophospholipase_L1_like"/>
    <property type="match status" value="1"/>
</dbReference>
<organism evidence="2 3">
    <name type="scientific">Sulfurimonas marina</name>
    <dbReference type="NCBI Taxonomy" id="2590551"/>
    <lineage>
        <taxon>Bacteria</taxon>
        <taxon>Pseudomonadati</taxon>
        <taxon>Campylobacterota</taxon>
        <taxon>Epsilonproteobacteria</taxon>
        <taxon>Campylobacterales</taxon>
        <taxon>Sulfurimonadaceae</taxon>
        <taxon>Sulfurimonas</taxon>
    </lineage>
</organism>
<dbReference type="PANTHER" id="PTHR30383:SF24">
    <property type="entry name" value="THIOESTERASE 1_PROTEASE 1_LYSOPHOSPHOLIPASE L1"/>
    <property type="match status" value="1"/>
</dbReference>
<dbReference type="Pfam" id="PF13472">
    <property type="entry name" value="Lipase_GDSL_2"/>
    <property type="match status" value="1"/>
</dbReference>
<name>A0A7M1B0Y6_9BACT</name>
<evidence type="ECO:0000313" key="2">
    <source>
        <dbReference type="EMBL" id="QOP42378.1"/>
    </source>
</evidence>
<protein>
    <submittedName>
        <fullName evidence="2">Arylesterase</fullName>
    </submittedName>
</protein>
<dbReference type="Gene3D" id="3.40.50.1110">
    <property type="entry name" value="SGNH hydrolase"/>
    <property type="match status" value="1"/>
</dbReference>
<dbReference type="InterPro" id="IPR008265">
    <property type="entry name" value="Lipase_GDSL_AS"/>
</dbReference>
<reference evidence="2 3" key="1">
    <citation type="submission" date="2019-06" db="EMBL/GenBank/DDBJ databases">
        <title>Sulfurimonas gotlandica sp. nov., a chemoautotrophic and psychrotolerant epsilonproteobacterium isolated from a pelagic redoxcline, and an emended description of the genus Sulfurimonas.</title>
        <authorList>
            <person name="Wang S."/>
            <person name="Jiang L."/>
            <person name="Shao Z."/>
        </authorList>
    </citation>
    <scope>NUCLEOTIDE SEQUENCE [LARGE SCALE GENOMIC DNA]</scope>
    <source>
        <strain evidence="2 3">B2</strain>
    </source>
</reference>
<dbReference type="Proteomes" id="UP000593910">
    <property type="component" value="Chromosome"/>
</dbReference>
<evidence type="ECO:0000313" key="3">
    <source>
        <dbReference type="Proteomes" id="UP000593910"/>
    </source>
</evidence>
<proteinExistence type="predicted"/>
<dbReference type="InterPro" id="IPR051532">
    <property type="entry name" value="Ester_Hydrolysis_Enzymes"/>
</dbReference>
<dbReference type="PANTHER" id="PTHR30383">
    <property type="entry name" value="THIOESTERASE 1/PROTEASE 1/LYSOPHOSPHOLIPASE L1"/>
    <property type="match status" value="1"/>
</dbReference>
<dbReference type="InterPro" id="IPR036514">
    <property type="entry name" value="SGNH_hydro_sf"/>
</dbReference>
<keyword evidence="3" id="KW-1185">Reference proteome</keyword>
<dbReference type="KEGG" id="smax:FJR03_06425"/>
<dbReference type="InterPro" id="IPR013830">
    <property type="entry name" value="SGNH_hydro"/>
</dbReference>
<dbReference type="PROSITE" id="PS01098">
    <property type="entry name" value="LIPASE_GDSL_SER"/>
    <property type="match status" value="1"/>
</dbReference>
<sequence length="197" mass="21798">MLLTILMIFVKSGDDTDKQPLSKESIILAFGDSLTAGYGASKGKDYPSQLQRLSGIKVINAGISGEVSADGLKRLPELLEQYKPQVVILCHGGNDILRKKSMHQLQENLRQMIILIQNNGAEVLLVAVPNLSLFGFSPLPQYEVLADEYDLMFAENVLSDVLGTNKLKSDRIHPNDQGYKVMAERFHEILSDEGLLN</sequence>
<dbReference type="GO" id="GO:0004622">
    <property type="term" value="F:phosphatidylcholine lysophospholipase activity"/>
    <property type="evidence" value="ECO:0007669"/>
    <property type="project" value="TreeGrafter"/>
</dbReference>
<accession>A0A7M1B0Y6</accession>
<evidence type="ECO:0000259" key="1">
    <source>
        <dbReference type="Pfam" id="PF13472"/>
    </source>
</evidence>
<gene>
    <name evidence="2" type="ORF">FJR03_06425</name>
</gene>
<dbReference type="EMBL" id="CP041165">
    <property type="protein sequence ID" value="QOP42378.1"/>
    <property type="molecule type" value="Genomic_DNA"/>
</dbReference>
<feature type="domain" description="SGNH hydrolase-type esterase" evidence="1">
    <location>
        <begin position="29"/>
        <end position="181"/>
    </location>
</feature>